<dbReference type="AlphaFoldDB" id="A0AAN9J5P3"/>
<evidence type="ECO:0000256" key="1">
    <source>
        <dbReference type="SAM" id="MobiDB-lite"/>
    </source>
</evidence>
<sequence length="87" mass="8989">MELEDCASSPYNPIPIDAFVYQGIQKLTVSATAIALGPVTLTATATAATATAQVAEAKGGAVKRKTAEPKDEECSLARKKGKKPIQG</sequence>
<accession>A0AAN9J5P3</accession>
<gene>
    <name evidence="2" type="ORF">RJT34_15574</name>
</gene>
<reference evidence="2 3" key="1">
    <citation type="submission" date="2024-01" db="EMBL/GenBank/DDBJ databases">
        <title>The genomes of 5 underutilized Papilionoideae crops provide insights into root nodulation and disease resistance.</title>
        <authorList>
            <person name="Yuan L."/>
        </authorList>
    </citation>
    <scope>NUCLEOTIDE SEQUENCE [LARGE SCALE GENOMIC DNA]</scope>
    <source>
        <strain evidence="2">LY-2023</strain>
        <tissue evidence="2">Leaf</tissue>
    </source>
</reference>
<evidence type="ECO:0000313" key="2">
    <source>
        <dbReference type="EMBL" id="KAK7292722.1"/>
    </source>
</evidence>
<keyword evidence="3" id="KW-1185">Reference proteome</keyword>
<dbReference type="Proteomes" id="UP001359559">
    <property type="component" value="Unassembled WGS sequence"/>
</dbReference>
<feature type="compositionally biased region" description="Basic residues" evidence="1">
    <location>
        <begin position="77"/>
        <end position="87"/>
    </location>
</feature>
<dbReference type="EMBL" id="JAYKXN010000004">
    <property type="protein sequence ID" value="KAK7292722.1"/>
    <property type="molecule type" value="Genomic_DNA"/>
</dbReference>
<comment type="caution">
    <text evidence="2">The sequence shown here is derived from an EMBL/GenBank/DDBJ whole genome shotgun (WGS) entry which is preliminary data.</text>
</comment>
<evidence type="ECO:0000313" key="3">
    <source>
        <dbReference type="Proteomes" id="UP001359559"/>
    </source>
</evidence>
<feature type="compositionally biased region" description="Basic and acidic residues" evidence="1">
    <location>
        <begin position="65"/>
        <end position="76"/>
    </location>
</feature>
<feature type="region of interest" description="Disordered" evidence="1">
    <location>
        <begin position="58"/>
        <end position="87"/>
    </location>
</feature>
<organism evidence="2 3">
    <name type="scientific">Clitoria ternatea</name>
    <name type="common">Butterfly pea</name>
    <dbReference type="NCBI Taxonomy" id="43366"/>
    <lineage>
        <taxon>Eukaryota</taxon>
        <taxon>Viridiplantae</taxon>
        <taxon>Streptophyta</taxon>
        <taxon>Embryophyta</taxon>
        <taxon>Tracheophyta</taxon>
        <taxon>Spermatophyta</taxon>
        <taxon>Magnoliopsida</taxon>
        <taxon>eudicotyledons</taxon>
        <taxon>Gunneridae</taxon>
        <taxon>Pentapetalae</taxon>
        <taxon>rosids</taxon>
        <taxon>fabids</taxon>
        <taxon>Fabales</taxon>
        <taxon>Fabaceae</taxon>
        <taxon>Papilionoideae</taxon>
        <taxon>50 kb inversion clade</taxon>
        <taxon>NPAAA clade</taxon>
        <taxon>indigoferoid/millettioid clade</taxon>
        <taxon>Phaseoleae</taxon>
        <taxon>Clitoria</taxon>
    </lineage>
</organism>
<protein>
    <submittedName>
        <fullName evidence="2">Uncharacterized protein</fullName>
    </submittedName>
</protein>
<name>A0AAN9J5P3_CLITE</name>
<proteinExistence type="predicted"/>